<evidence type="ECO:0000259" key="2">
    <source>
        <dbReference type="PROSITE" id="PS50086"/>
    </source>
</evidence>
<dbReference type="eggNOG" id="KOG2223">
    <property type="taxonomic scope" value="Eukaryota"/>
</dbReference>
<sequence>MENLRTTRAPFDAAQRAQLSSSSLPQVFDAENIPYEGVVLEEGSSSNPAAGLPDSEHWQQEASRESDEHESDSADEQSIQASEMTPSSGHSLGQDANEASTRPNKSEPSPLIFPSIQNSRSARKASAKAMVKDMKPSIDHRVESIPISKEKEAILTCTRPTYLPPKSRKEEKKHLKEFERLMFGSLEAEKKSQKRRSKAMVQKAKHLTNSADTWTNQILPHFASAVKDPRTKQLWWNGLPNRVRGEVWYTCVGNTLSVTAETFKLATEKSLQTEKILKTRQEDEDDPDQLLTLESYELLDKSVAQTFIELRIFQKGGPLHESLVQVLKAYLYYRQDVMVSYVEGVNSIAGLLLMYLSPLQTFVTLVNVLNRSLPLALYTRDEPVLNRFVAVFITKLSERLPLLHRHLHSDLGIAPLSYLEPMLLSLLSKQAPPDVSSRIFDIYAFEGDAFLIRAVIAVFVSLEHALYGRTEDVMSVLSGEDKEHTWEKNLKEDEFIQRCKYAF</sequence>
<reference evidence="3 4" key="1">
    <citation type="journal article" date="2013" name="MBio">
        <title>Genome sequencing of the plant pathogen Taphrina deformans, the causal agent of peach leaf curl.</title>
        <authorList>
            <person name="Cisse O.H."/>
            <person name="Almeida J.M.G.C.F."/>
            <person name="Fonseca A."/>
            <person name="Kumar A.A."/>
            <person name="Salojaervi J."/>
            <person name="Overmyer K."/>
            <person name="Hauser P.M."/>
            <person name="Pagni M."/>
        </authorList>
    </citation>
    <scope>NUCLEOTIDE SEQUENCE [LARGE SCALE GENOMIC DNA]</scope>
    <source>
        <strain evidence="4">PYCC 5710 / ATCC 11124 / CBS 356.35 / IMI 108563 / JCM 9778 / NBRC 8474</strain>
    </source>
</reference>
<evidence type="ECO:0000313" key="3">
    <source>
        <dbReference type="EMBL" id="CCG80814.1"/>
    </source>
</evidence>
<dbReference type="InterPro" id="IPR050302">
    <property type="entry name" value="Rab_GAP_TBC_domain"/>
</dbReference>
<dbReference type="PANTHER" id="PTHR47219:SF9">
    <property type="entry name" value="GTPASE ACTIVATING PROTEIN AND CENTROSOME-ASSOCIATED, ISOFORM B"/>
    <property type="match status" value="1"/>
</dbReference>
<feature type="compositionally biased region" description="Polar residues" evidence="1">
    <location>
        <begin position="79"/>
        <end position="91"/>
    </location>
</feature>
<keyword evidence="4" id="KW-1185">Reference proteome</keyword>
<evidence type="ECO:0000313" key="4">
    <source>
        <dbReference type="Proteomes" id="UP000013776"/>
    </source>
</evidence>
<dbReference type="PROSITE" id="PS50086">
    <property type="entry name" value="TBC_RABGAP"/>
    <property type="match status" value="1"/>
</dbReference>
<dbReference type="EMBL" id="CAHR02000015">
    <property type="protein sequence ID" value="CCG80814.1"/>
    <property type="molecule type" value="Genomic_DNA"/>
</dbReference>
<dbReference type="Gene3D" id="1.10.472.80">
    <property type="entry name" value="Ypt/Rab-GAP domain of gyp1p, domain 3"/>
    <property type="match status" value="1"/>
</dbReference>
<dbReference type="OrthoDB" id="289721at2759"/>
<proteinExistence type="predicted"/>
<dbReference type="GO" id="GO:0031267">
    <property type="term" value="F:small GTPase binding"/>
    <property type="evidence" value="ECO:0007669"/>
    <property type="project" value="TreeGrafter"/>
</dbReference>
<dbReference type="AlphaFoldDB" id="R4X9D1"/>
<dbReference type="InterPro" id="IPR000195">
    <property type="entry name" value="Rab-GAP-TBC_dom"/>
</dbReference>
<evidence type="ECO:0000256" key="1">
    <source>
        <dbReference type="SAM" id="MobiDB-lite"/>
    </source>
</evidence>
<dbReference type="VEuPathDB" id="FungiDB:TAPDE_000449"/>
<dbReference type="Proteomes" id="UP000013776">
    <property type="component" value="Unassembled WGS sequence"/>
</dbReference>
<dbReference type="STRING" id="1097556.R4X9D1"/>
<protein>
    <recommendedName>
        <fullName evidence="2">Rab-GAP TBC domain-containing protein</fullName>
    </recommendedName>
</protein>
<dbReference type="SUPFAM" id="SSF47923">
    <property type="entry name" value="Ypt/Rab-GAP domain of gyp1p"/>
    <property type="match status" value="2"/>
</dbReference>
<comment type="caution">
    <text evidence="3">The sequence shown here is derived from an EMBL/GenBank/DDBJ whole genome shotgun (WGS) entry which is preliminary data.</text>
</comment>
<dbReference type="PANTHER" id="PTHR47219">
    <property type="entry name" value="RAB GTPASE-ACTIVATING PROTEIN 1-LIKE"/>
    <property type="match status" value="1"/>
</dbReference>
<organism evidence="3 4">
    <name type="scientific">Taphrina deformans (strain PYCC 5710 / ATCC 11124 / CBS 356.35 / IMI 108563 / JCM 9778 / NBRC 8474)</name>
    <name type="common">Peach leaf curl fungus</name>
    <name type="synonym">Lalaria deformans</name>
    <dbReference type="NCBI Taxonomy" id="1097556"/>
    <lineage>
        <taxon>Eukaryota</taxon>
        <taxon>Fungi</taxon>
        <taxon>Dikarya</taxon>
        <taxon>Ascomycota</taxon>
        <taxon>Taphrinomycotina</taxon>
        <taxon>Taphrinomycetes</taxon>
        <taxon>Taphrinales</taxon>
        <taxon>Taphrinaceae</taxon>
        <taxon>Taphrina</taxon>
    </lineage>
</organism>
<dbReference type="Pfam" id="PF00566">
    <property type="entry name" value="RabGAP-TBC"/>
    <property type="match status" value="1"/>
</dbReference>
<feature type="compositionally biased region" description="Basic and acidic residues" evidence="1">
    <location>
        <begin position="54"/>
        <end position="67"/>
    </location>
</feature>
<feature type="region of interest" description="Disordered" evidence="1">
    <location>
        <begin position="1"/>
        <end position="132"/>
    </location>
</feature>
<dbReference type="GO" id="GO:0005096">
    <property type="term" value="F:GTPase activator activity"/>
    <property type="evidence" value="ECO:0007669"/>
    <property type="project" value="TreeGrafter"/>
</dbReference>
<name>R4X9D1_TAPDE</name>
<dbReference type="Gene3D" id="1.10.8.270">
    <property type="entry name" value="putative rabgap domain of human tbc1 domain family member 14 like domains"/>
    <property type="match status" value="1"/>
</dbReference>
<feature type="domain" description="Rab-GAP TBC" evidence="2">
    <location>
        <begin position="238"/>
        <end position="447"/>
    </location>
</feature>
<gene>
    <name evidence="3" type="ORF">TAPDE_000449</name>
</gene>
<dbReference type="SMART" id="SM00164">
    <property type="entry name" value="TBC"/>
    <property type="match status" value="1"/>
</dbReference>
<dbReference type="Gene3D" id="1.10.10.750">
    <property type="entry name" value="Ypt/Rab-GAP domain of gyp1p, domain 1"/>
    <property type="match status" value="1"/>
</dbReference>
<accession>R4X9D1</accession>
<feature type="compositionally biased region" description="Polar residues" evidence="1">
    <location>
        <begin position="97"/>
        <end position="107"/>
    </location>
</feature>
<dbReference type="InterPro" id="IPR035969">
    <property type="entry name" value="Rab-GAP_TBC_sf"/>
</dbReference>